<dbReference type="EMBL" id="AFQF01000203">
    <property type="protein sequence ID" value="EGU88793.1"/>
    <property type="molecule type" value="Genomic_DNA"/>
</dbReference>
<name>F9F2R4_FUSOF</name>
<dbReference type="AlphaFoldDB" id="F9F2R4"/>
<evidence type="ECO:0000313" key="1">
    <source>
        <dbReference type="EMBL" id="EGU88793.1"/>
    </source>
</evidence>
<protein>
    <submittedName>
        <fullName evidence="1">Uncharacterized protein</fullName>
    </submittedName>
</protein>
<reference evidence="1" key="1">
    <citation type="journal article" date="2012" name="Mol. Plant Microbe Interact.">
        <title>A highly conserved effector in Fusarium oxysporum is required for full virulence on Arabidopsis.</title>
        <authorList>
            <person name="Thatcher L.F."/>
            <person name="Gardiner D.M."/>
            <person name="Kazan K."/>
            <person name="Manners J."/>
        </authorList>
    </citation>
    <scope>NUCLEOTIDE SEQUENCE [LARGE SCALE GENOMIC DNA]</scope>
    <source>
        <strain evidence="1">Fo5176</strain>
    </source>
</reference>
<accession>F9F2R4</accession>
<feature type="non-terminal residue" evidence="1">
    <location>
        <position position="1"/>
    </location>
</feature>
<comment type="caution">
    <text evidence="1">The sequence shown here is derived from an EMBL/GenBank/DDBJ whole genome shotgun (WGS) entry which is preliminary data.</text>
</comment>
<sequence>RVLRLREDRRLIFAFKFYL</sequence>
<gene>
    <name evidence="1" type="ORF">FOXB_00688</name>
</gene>
<proteinExistence type="predicted"/>
<organism evidence="1">
    <name type="scientific">Fusarium oxysporum (strain Fo5176)</name>
    <name type="common">Fusarium vascular wilt</name>
    <dbReference type="NCBI Taxonomy" id="660025"/>
    <lineage>
        <taxon>Eukaryota</taxon>
        <taxon>Fungi</taxon>
        <taxon>Dikarya</taxon>
        <taxon>Ascomycota</taxon>
        <taxon>Pezizomycotina</taxon>
        <taxon>Sordariomycetes</taxon>
        <taxon>Hypocreomycetidae</taxon>
        <taxon>Hypocreales</taxon>
        <taxon>Nectriaceae</taxon>
        <taxon>Fusarium</taxon>
        <taxon>Fusarium oxysporum species complex</taxon>
    </lineage>
</organism>